<dbReference type="GeneID" id="36321719"/>
<accession>A0A1X6MI81</accession>
<evidence type="ECO:0000256" key="3">
    <source>
        <dbReference type="SAM" id="MobiDB-lite"/>
    </source>
</evidence>
<keyword evidence="2" id="KW-0067">ATP-binding</keyword>
<dbReference type="Gene3D" id="1.10.510.10">
    <property type="entry name" value="Transferase(Phosphotransferase) domain 1"/>
    <property type="match status" value="1"/>
</dbReference>
<protein>
    <recommendedName>
        <fullName evidence="4">Protein kinase domain-containing protein</fullName>
    </recommendedName>
</protein>
<dbReference type="EMBL" id="KZ110592">
    <property type="protein sequence ID" value="OSX65903.1"/>
    <property type="molecule type" value="Genomic_DNA"/>
</dbReference>
<dbReference type="STRING" id="670580.A0A1X6MI81"/>
<proteinExistence type="predicted"/>
<organism evidence="5 7">
    <name type="scientific">Postia placenta MAD-698-R-SB12</name>
    <dbReference type="NCBI Taxonomy" id="670580"/>
    <lineage>
        <taxon>Eukaryota</taxon>
        <taxon>Fungi</taxon>
        <taxon>Dikarya</taxon>
        <taxon>Basidiomycota</taxon>
        <taxon>Agaricomycotina</taxon>
        <taxon>Agaricomycetes</taxon>
        <taxon>Polyporales</taxon>
        <taxon>Adustoporiaceae</taxon>
        <taxon>Rhodonia</taxon>
    </lineage>
</organism>
<keyword evidence="7" id="KW-1185">Reference proteome</keyword>
<dbReference type="GO" id="GO:0004674">
    <property type="term" value="F:protein serine/threonine kinase activity"/>
    <property type="evidence" value="ECO:0007669"/>
    <property type="project" value="TreeGrafter"/>
</dbReference>
<dbReference type="AlphaFoldDB" id="A0A1X6MI81"/>
<dbReference type="SUPFAM" id="SSF56112">
    <property type="entry name" value="Protein kinase-like (PK-like)"/>
    <property type="match status" value="1"/>
</dbReference>
<dbReference type="InterPro" id="IPR011009">
    <property type="entry name" value="Kinase-like_dom_sf"/>
</dbReference>
<evidence type="ECO:0000259" key="4">
    <source>
        <dbReference type="PROSITE" id="PS50011"/>
    </source>
</evidence>
<dbReference type="GO" id="GO:0035556">
    <property type="term" value="P:intracellular signal transduction"/>
    <property type="evidence" value="ECO:0007669"/>
    <property type="project" value="TreeGrafter"/>
</dbReference>
<dbReference type="PROSITE" id="PS50011">
    <property type="entry name" value="PROTEIN_KINASE_DOM"/>
    <property type="match status" value="1"/>
</dbReference>
<evidence type="ECO:0000256" key="1">
    <source>
        <dbReference type="ARBA" id="ARBA00022741"/>
    </source>
</evidence>
<dbReference type="PANTHER" id="PTHR24346">
    <property type="entry name" value="MAP/MICROTUBULE AFFINITY-REGULATING KINASE"/>
    <property type="match status" value="1"/>
</dbReference>
<dbReference type="RefSeq" id="XP_024342697.1">
    <property type="nucleotide sequence ID" value="XM_024476768.1"/>
</dbReference>
<dbReference type="Pfam" id="PF00069">
    <property type="entry name" value="Pkinase"/>
    <property type="match status" value="1"/>
</dbReference>
<dbReference type="PANTHER" id="PTHR24346:SF30">
    <property type="entry name" value="MATERNAL EMBRYONIC LEUCINE ZIPPER KINASE"/>
    <property type="match status" value="1"/>
</dbReference>
<feature type="region of interest" description="Disordered" evidence="3">
    <location>
        <begin position="249"/>
        <end position="274"/>
    </location>
</feature>
<gene>
    <name evidence="6" type="ORF">POSPLADRAFT_1031126</name>
    <name evidence="5" type="ORF">POSPLADRAFT_1162010</name>
</gene>
<name>A0A1X6MI81_9APHY</name>
<sequence length="380" mass="44350">MTRKSCARGTSSHSASVPHRLDSPHRATNGELLPEEEFWHNHQKWLEEQGYMLRSRYKPDWTPSWKGTNKKYWQCEDGQSILVPHLLDATRISDGQMVVLKRILTTQHPYEVEISRLFSEEPLASDPRNHCVSILDVLKVEDESDMVILVMPLLRRYDSPRFETVGEALDFFQQIFEGLQFMHQHQVAHRDCMNLNIMMDPKPLYPEMYHPRVIDWSRDMRRPAKHFSRTTHPTRYYFIDFGLSRKYNADEGQPREPPIQGGDKSVPEFQRSSEPCDPFPTDIYYIGNLIREDFLQKLCGVEFMKPLVEDMVADDPTNRPTIDNVLARFRQIHASVGHRKRRSRLADQRESVARQARRNVKHAFIAIGHIIASHPAVPTV</sequence>
<reference evidence="5 7" key="1">
    <citation type="submission" date="2017-04" db="EMBL/GenBank/DDBJ databases">
        <title>Genome Sequence of the Model Brown-Rot Fungus Postia placenta SB12.</title>
        <authorList>
            <consortium name="DOE Joint Genome Institute"/>
            <person name="Gaskell J."/>
            <person name="Kersten P."/>
            <person name="Larrondo L.F."/>
            <person name="Canessa P."/>
            <person name="Martinez D."/>
            <person name="Hibbett D."/>
            <person name="Schmoll M."/>
            <person name="Kubicek C.P."/>
            <person name="Martinez A.T."/>
            <person name="Yadav J."/>
            <person name="Master E."/>
            <person name="Magnuson J.K."/>
            <person name="James T."/>
            <person name="Yaver D."/>
            <person name="Berka R."/>
            <person name="Labutti K."/>
            <person name="Lipzen A."/>
            <person name="Aerts A."/>
            <person name="Barry K."/>
            <person name="Henrissat B."/>
            <person name="Blanchette R."/>
            <person name="Grigoriev I."/>
            <person name="Cullen D."/>
        </authorList>
    </citation>
    <scope>NUCLEOTIDE SEQUENCE [LARGE SCALE GENOMIC DNA]</scope>
    <source>
        <strain evidence="5 7">MAD-698-R-SB12</strain>
    </source>
</reference>
<evidence type="ECO:0000313" key="7">
    <source>
        <dbReference type="Proteomes" id="UP000194127"/>
    </source>
</evidence>
<evidence type="ECO:0000256" key="2">
    <source>
        <dbReference type="ARBA" id="ARBA00022840"/>
    </source>
</evidence>
<dbReference type="Proteomes" id="UP000194127">
    <property type="component" value="Unassembled WGS sequence"/>
</dbReference>
<dbReference type="OrthoDB" id="5987198at2759"/>
<evidence type="ECO:0000313" key="6">
    <source>
        <dbReference type="EMBL" id="OSX65903.1"/>
    </source>
</evidence>
<dbReference type="InterPro" id="IPR000719">
    <property type="entry name" value="Prot_kinase_dom"/>
</dbReference>
<dbReference type="SMART" id="SM00220">
    <property type="entry name" value="S_TKc"/>
    <property type="match status" value="1"/>
</dbReference>
<dbReference type="GO" id="GO:0005524">
    <property type="term" value="F:ATP binding"/>
    <property type="evidence" value="ECO:0007669"/>
    <property type="project" value="UniProtKB-KW"/>
</dbReference>
<evidence type="ECO:0000313" key="5">
    <source>
        <dbReference type="EMBL" id="OSX55946.1"/>
    </source>
</evidence>
<feature type="domain" description="Protein kinase" evidence="4">
    <location>
        <begin position="58"/>
        <end position="377"/>
    </location>
</feature>
<dbReference type="GO" id="GO:0005737">
    <property type="term" value="C:cytoplasm"/>
    <property type="evidence" value="ECO:0007669"/>
    <property type="project" value="TreeGrafter"/>
</dbReference>
<dbReference type="EMBL" id="KZ110730">
    <property type="protein sequence ID" value="OSX55946.1"/>
    <property type="molecule type" value="Genomic_DNA"/>
</dbReference>
<feature type="region of interest" description="Disordered" evidence="3">
    <location>
        <begin position="1"/>
        <end position="28"/>
    </location>
</feature>
<keyword evidence="1" id="KW-0547">Nucleotide-binding</keyword>